<proteinExistence type="predicted"/>
<evidence type="ECO:0000313" key="1">
    <source>
        <dbReference type="EMBL" id="PCS23531.1"/>
    </source>
</evidence>
<comment type="caution">
    <text evidence="1">The sequence shown here is derived from an EMBL/GenBank/DDBJ whole genome shotgun (WGS) entry which is preliminary data.</text>
</comment>
<reference evidence="2" key="1">
    <citation type="submission" date="2017-04" db="EMBL/GenBank/DDBJ databases">
        <title>Genome evolution of the luminous symbionts of deep sea anglerfish.</title>
        <authorList>
            <person name="Hendry T.A."/>
        </authorList>
    </citation>
    <scope>NUCLEOTIDE SEQUENCE [LARGE SCALE GENOMIC DNA]</scope>
</reference>
<gene>
    <name evidence="1" type="ORF">BTN49_0499</name>
</gene>
<keyword evidence="2" id="KW-1185">Reference proteome</keyword>
<dbReference type="Proteomes" id="UP000219020">
    <property type="component" value="Unassembled WGS sequence"/>
</dbReference>
<dbReference type="EMBL" id="NBYY01000009">
    <property type="protein sequence ID" value="PCS23531.1"/>
    <property type="molecule type" value="Genomic_DNA"/>
</dbReference>
<dbReference type="AlphaFoldDB" id="A0A2A5T5W0"/>
<protein>
    <submittedName>
        <fullName evidence="1">Mobile element protein</fullName>
    </submittedName>
</protein>
<accession>A0A2A5T5W0</accession>
<evidence type="ECO:0000313" key="2">
    <source>
        <dbReference type="Proteomes" id="UP000219020"/>
    </source>
</evidence>
<sequence>MVKGIFKLPLRRLESFLNSVFTLMNVPQESPTDTCINNTFEDGKSQVQLTESKSCRPRHY</sequence>
<organism evidence="1 2">
    <name type="scientific">Candidatus Enterovibrio escicola</name>
    <dbReference type="NCBI Taxonomy" id="1927127"/>
    <lineage>
        <taxon>Bacteria</taxon>
        <taxon>Pseudomonadati</taxon>
        <taxon>Pseudomonadota</taxon>
        <taxon>Gammaproteobacteria</taxon>
        <taxon>Vibrionales</taxon>
        <taxon>Vibrionaceae</taxon>
        <taxon>Enterovibrio</taxon>
    </lineage>
</organism>
<name>A0A2A5T5W0_9GAMM</name>